<dbReference type="Gene3D" id="3.70.10.10">
    <property type="match status" value="1"/>
</dbReference>
<dbReference type="Gene3D" id="3.10.150.10">
    <property type="entry name" value="DNA Polymerase III, subunit A, domain 2"/>
    <property type="match status" value="1"/>
</dbReference>
<dbReference type="AlphaFoldDB" id="A0A4R3L758"/>
<comment type="subcellular location">
    <subcellularLocation>
        <location evidence="1 10">Cytoplasm</location>
    </subcellularLocation>
</comment>
<dbReference type="GO" id="GO:0009360">
    <property type="term" value="C:DNA polymerase III complex"/>
    <property type="evidence" value="ECO:0007669"/>
    <property type="project" value="InterPro"/>
</dbReference>
<dbReference type="PANTHER" id="PTHR30478">
    <property type="entry name" value="DNA POLYMERASE III SUBUNIT BETA"/>
    <property type="match status" value="1"/>
</dbReference>
<evidence type="ECO:0000256" key="10">
    <source>
        <dbReference type="PIRNR" id="PIRNR000804"/>
    </source>
</evidence>
<gene>
    <name evidence="14" type="ORF">EDD58_10252</name>
</gene>
<keyword evidence="4 10" id="KW-0963">Cytoplasm</keyword>
<feature type="domain" description="DNA polymerase III beta sliding clamp central" evidence="12">
    <location>
        <begin position="137"/>
        <end position="252"/>
    </location>
</feature>
<protein>
    <recommendedName>
        <fullName evidence="3 10">Beta sliding clamp</fullName>
    </recommendedName>
</protein>
<evidence type="ECO:0000256" key="4">
    <source>
        <dbReference type="ARBA" id="ARBA00022490"/>
    </source>
</evidence>
<dbReference type="InterPro" id="IPR046938">
    <property type="entry name" value="DNA_clamp_sf"/>
</dbReference>
<dbReference type="Pfam" id="PF00712">
    <property type="entry name" value="DNA_pol3_beta"/>
    <property type="match status" value="1"/>
</dbReference>
<dbReference type="CDD" id="cd00140">
    <property type="entry name" value="beta_clamp"/>
    <property type="match status" value="1"/>
</dbReference>
<comment type="similarity">
    <text evidence="2 10">Belongs to the beta sliding clamp family.</text>
</comment>
<evidence type="ECO:0000259" key="12">
    <source>
        <dbReference type="Pfam" id="PF02767"/>
    </source>
</evidence>
<dbReference type="OrthoDB" id="8421503at2"/>
<evidence type="ECO:0000256" key="5">
    <source>
        <dbReference type="ARBA" id="ARBA00022679"/>
    </source>
</evidence>
<evidence type="ECO:0000313" key="14">
    <source>
        <dbReference type="EMBL" id="TCS95479.1"/>
    </source>
</evidence>
<comment type="function">
    <text evidence="10">Confers DNA tethering and processivity to DNA polymerases and other proteins. Acts as a clamp, forming a ring around DNA (a reaction catalyzed by the clamp-loading complex) which diffuses in an ATP-independent manner freely and bidirectionally along dsDNA. Initially characterized for its ability to contact the catalytic subunit of DNA polymerase III (Pol III), a complex, multichain enzyme responsible for most of the replicative synthesis in bacteria; Pol III exhibits 3'-5' exonuclease proofreading activity. The beta chain is required for initiation of replication as well as for processivity of DNA replication.</text>
</comment>
<evidence type="ECO:0000259" key="13">
    <source>
        <dbReference type="Pfam" id="PF02768"/>
    </source>
</evidence>
<dbReference type="GO" id="GO:0003677">
    <property type="term" value="F:DNA binding"/>
    <property type="evidence" value="ECO:0007669"/>
    <property type="project" value="UniProtKB-UniRule"/>
</dbReference>
<name>A0A4R3L758_9BACL</name>
<evidence type="ECO:0000313" key="15">
    <source>
        <dbReference type="Proteomes" id="UP000294937"/>
    </source>
</evidence>
<evidence type="ECO:0000256" key="1">
    <source>
        <dbReference type="ARBA" id="ARBA00004496"/>
    </source>
</evidence>
<evidence type="ECO:0000256" key="6">
    <source>
        <dbReference type="ARBA" id="ARBA00022695"/>
    </source>
</evidence>
<proteinExistence type="inferred from homology"/>
<feature type="domain" description="DNA polymerase III beta sliding clamp N-terminal" evidence="11">
    <location>
        <begin position="1"/>
        <end position="127"/>
    </location>
</feature>
<evidence type="ECO:0000259" key="11">
    <source>
        <dbReference type="Pfam" id="PF00712"/>
    </source>
</evidence>
<comment type="caution">
    <text evidence="14">The sequence shown here is derived from an EMBL/GenBank/DDBJ whole genome shotgun (WGS) entry which is preliminary data.</text>
</comment>
<dbReference type="SUPFAM" id="SSF55979">
    <property type="entry name" value="DNA clamp"/>
    <property type="match status" value="3"/>
</dbReference>
<dbReference type="Pfam" id="PF02767">
    <property type="entry name" value="DNA_pol3_beta_2"/>
    <property type="match status" value="1"/>
</dbReference>
<dbReference type="RefSeq" id="WP_131923483.1">
    <property type="nucleotide sequence ID" value="NZ_SMAG01000002.1"/>
</dbReference>
<dbReference type="PIRSF" id="PIRSF000804">
    <property type="entry name" value="DNA_pol_III_b"/>
    <property type="match status" value="1"/>
</dbReference>
<evidence type="ECO:0000256" key="2">
    <source>
        <dbReference type="ARBA" id="ARBA00010752"/>
    </source>
</evidence>
<keyword evidence="8 10" id="KW-0239">DNA-directed DNA polymerase</keyword>
<organism evidence="14 15">
    <name type="scientific">Hazenella coriacea</name>
    <dbReference type="NCBI Taxonomy" id="1179467"/>
    <lineage>
        <taxon>Bacteria</taxon>
        <taxon>Bacillati</taxon>
        <taxon>Bacillota</taxon>
        <taxon>Bacilli</taxon>
        <taxon>Bacillales</taxon>
        <taxon>Thermoactinomycetaceae</taxon>
        <taxon>Hazenella</taxon>
    </lineage>
</organism>
<dbReference type="InterPro" id="IPR022634">
    <property type="entry name" value="DNA_polIII_beta_N"/>
</dbReference>
<evidence type="ECO:0000256" key="3">
    <source>
        <dbReference type="ARBA" id="ARBA00021035"/>
    </source>
</evidence>
<dbReference type="GO" id="GO:0008408">
    <property type="term" value="F:3'-5' exonuclease activity"/>
    <property type="evidence" value="ECO:0007669"/>
    <property type="project" value="InterPro"/>
</dbReference>
<dbReference type="PANTHER" id="PTHR30478:SF0">
    <property type="entry name" value="BETA SLIDING CLAMP"/>
    <property type="match status" value="1"/>
</dbReference>
<dbReference type="InterPro" id="IPR022635">
    <property type="entry name" value="DNA_polIII_beta_C"/>
</dbReference>
<reference evidence="14 15" key="1">
    <citation type="submission" date="2019-03" db="EMBL/GenBank/DDBJ databases">
        <title>Genomic Encyclopedia of Type Strains, Phase IV (KMG-IV): sequencing the most valuable type-strain genomes for metagenomic binning, comparative biology and taxonomic classification.</title>
        <authorList>
            <person name="Goeker M."/>
        </authorList>
    </citation>
    <scope>NUCLEOTIDE SEQUENCE [LARGE SCALE GENOMIC DNA]</scope>
    <source>
        <strain evidence="14 15">DSM 45707</strain>
    </source>
</reference>
<dbReference type="Pfam" id="PF02768">
    <property type="entry name" value="DNA_pol3_beta_3"/>
    <property type="match status" value="1"/>
</dbReference>
<sequence length="377" mass="41501">MKLRVTKSVLVEAVSQVSKAVSQKTTIPVLTGIKLLADEEGLTLTGSNSDITIQVFVPTQKEEVDQVFVEQAGQVVLPGKIFGDIVRKLPGKDVECIINERFQAVIRSGQAEFQLNGFNPDDFPRLPQLSTEQMFSIEADTLKSLIRQTGFAVATTESRGIFTGVLLQLENGVLTCVATDSHRLSRQQARVEGSEELTLKNVVIPGKSLSELAKTLADFSGMVDIIVAENQILVKNNELEFYSRLLDGSYPDTNRVIPPGGETELTVSTRVLLQSVDRASLISRDGRDNVIKWTMRDGNLEVTSAAQDIGSVAEEVAAQVSGPTLHISFNARYMMEALRSIESEEIRVQFTGQMTPFLIKPTDREDSLHLIVPIRTR</sequence>
<evidence type="ECO:0000256" key="7">
    <source>
        <dbReference type="ARBA" id="ARBA00022705"/>
    </source>
</evidence>
<keyword evidence="15" id="KW-1185">Reference proteome</keyword>
<dbReference type="EMBL" id="SMAG01000002">
    <property type="protein sequence ID" value="TCS95479.1"/>
    <property type="molecule type" value="Genomic_DNA"/>
</dbReference>
<feature type="domain" description="DNA polymerase III beta sliding clamp C-terminal" evidence="13">
    <location>
        <begin position="255"/>
        <end position="375"/>
    </location>
</feature>
<keyword evidence="7 10" id="KW-0235">DNA replication</keyword>
<dbReference type="NCBIfam" id="TIGR00663">
    <property type="entry name" value="dnan"/>
    <property type="match status" value="1"/>
</dbReference>
<comment type="subunit">
    <text evidence="10">Forms a ring-shaped head-to-tail homodimer around DNA.</text>
</comment>
<keyword evidence="5 10" id="KW-0808">Transferase</keyword>
<keyword evidence="9" id="KW-0238">DNA-binding</keyword>
<dbReference type="GO" id="GO:0003887">
    <property type="term" value="F:DNA-directed DNA polymerase activity"/>
    <property type="evidence" value="ECO:0007669"/>
    <property type="project" value="UniProtKB-UniRule"/>
</dbReference>
<dbReference type="Proteomes" id="UP000294937">
    <property type="component" value="Unassembled WGS sequence"/>
</dbReference>
<keyword evidence="6 10" id="KW-0548">Nucleotidyltransferase</keyword>
<dbReference type="InterPro" id="IPR022637">
    <property type="entry name" value="DNA_polIII_beta_cen"/>
</dbReference>
<dbReference type="GO" id="GO:0006271">
    <property type="term" value="P:DNA strand elongation involved in DNA replication"/>
    <property type="evidence" value="ECO:0007669"/>
    <property type="project" value="TreeGrafter"/>
</dbReference>
<evidence type="ECO:0000256" key="9">
    <source>
        <dbReference type="ARBA" id="ARBA00023125"/>
    </source>
</evidence>
<evidence type="ECO:0000256" key="8">
    <source>
        <dbReference type="ARBA" id="ARBA00022932"/>
    </source>
</evidence>
<dbReference type="SMART" id="SM00480">
    <property type="entry name" value="POL3Bc"/>
    <property type="match status" value="1"/>
</dbReference>
<dbReference type="GO" id="GO:0005737">
    <property type="term" value="C:cytoplasm"/>
    <property type="evidence" value="ECO:0007669"/>
    <property type="project" value="UniProtKB-SubCell"/>
</dbReference>
<accession>A0A4R3L758</accession>
<dbReference type="InterPro" id="IPR001001">
    <property type="entry name" value="DNA_polIII_beta"/>
</dbReference>